<reference evidence="7 8" key="1">
    <citation type="journal article" date="2015" name="Front. Microbiol.">
        <title>Genome sequence of the plant growth promoting endophytic yeast Rhodotorula graminis WP1.</title>
        <authorList>
            <person name="Firrincieli A."/>
            <person name="Otillar R."/>
            <person name="Salamov A."/>
            <person name="Schmutz J."/>
            <person name="Khan Z."/>
            <person name="Redman R.S."/>
            <person name="Fleck N.D."/>
            <person name="Lindquist E."/>
            <person name="Grigoriev I.V."/>
            <person name="Doty S.L."/>
        </authorList>
    </citation>
    <scope>NUCLEOTIDE SEQUENCE [LARGE SCALE GENOMIC DNA]</scope>
    <source>
        <strain evidence="7 8">WP1</strain>
    </source>
</reference>
<evidence type="ECO:0008006" key="9">
    <source>
        <dbReference type="Google" id="ProtNLM"/>
    </source>
</evidence>
<comment type="similarity">
    <text evidence="6">Belongs to the cytochrome c oxidase subunit 6A family.</text>
</comment>
<dbReference type="Proteomes" id="UP000053890">
    <property type="component" value="Unassembled WGS sequence"/>
</dbReference>
<proteinExistence type="inferred from homology"/>
<keyword evidence="3" id="KW-0809">Transit peptide</keyword>
<dbReference type="Gene3D" id="4.10.95.10">
    <property type="entry name" value="Cytochrome c oxidase, subunit VIa"/>
    <property type="match status" value="1"/>
</dbReference>
<evidence type="ECO:0000256" key="2">
    <source>
        <dbReference type="ARBA" id="ARBA00022792"/>
    </source>
</evidence>
<evidence type="ECO:0000313" key="8">
    <source>
        <dbReference type="Proteomes" id="UP000053890"/>
    </source>
</evidence>
<evidence type="ECO:0000313" key="7">
    <source>
        <dbReference type="EMBL" id="KPV73989.1"/>
    </source>
</evidence>
<dbReference type="PANTHER" id="PTHR11504:SF0">
    <property type="entry name" value="CYTOCHROME C OXIDASE SUBUNIT"/>
    <property type="match status" value="1"/>
</dbReference>
<dbReference type="GeneID" id="28975024"/>
<keyword evidence="5" id="KW-0472">Membrane</keyword>
<dbReference type="InterPro" id="IPR036418">
    <property type="entry name" value="Cyt_c_oxidase_su6a_sf"/>
</dbReference>
<evidence type="ECO:0000256" key="6">
    <source>
        <dbReference type="RuleBase" id="RU004396"/>
    </source>
</evidence>
<gene>
    <name evidence="7" type="ORF">RHOBADRAFT_45285</name>
</gene>
<dbReference type="AlphaFoldDB" id="A0A0N8Q031"/>
<keyword evidence="8" id="KW-1185">Reference proteome</keyword>
<dbReference type="OMA" id="YINFRAR"/>
<dbReference type="GO" id="GO:0030234">
    <property type="term" value="F:enzyme regulator activity"/>
    <property type="evidence" value="ECO:0007669"/>
    <property type="project" value="TreeGrafter"/>
</dbReference>
<dbReference type="InterPro" id="IPR001349">
    <property type="entry name" value="Cyt_c_oxidase_su6a"/>
</dbReference>
<dbReference type="Pfam" id="PF02046">
    <property type="entry name" value="COX6A"/>
    <property type="match status" value="1"/>
</dbReference>
<organism evidence="7 8">
    <name type="scientific">Rhodotorula graminis (strain WP1)</name>
    <dbReference type="NCBI Taxonomy" id="578459"/>
    <lineage>
        <taxon>Eukaryota</taxon>
        <taxon>Fungi</taxon>
        <taxon>Dikarya</taxon>
        <taxon>Basidiomycota</taxon>
        <taxon>Pucciniomycotina</taxon>
        <taxon>Microbotryomycetes</taxon>
        <taxon>Sporidiobolales</taxon>
        <taxon>Sporidiobolaceae</taxon>
        <taxon>Rhodotorula</taxon>
    </lineage>
</organism>
<keyword evidence="4" id="KW-0496">Mitochondrion</keyword>
<dbReference type="RefSeq" id="XP_018270038.1">
    <property type="nucleotide sequence ID" value="XM_018414576.1"/>
</dbReference>
<evidence type="ECO:0000256" key="4">
    <source>
        <dbReference type="ARBA" id="ARBA00023128"/>
    </source>
</evidence>
<dbReference type="GO" id="GO:0005743">
    <property type="term" value="C:mitochondrial inner membrane"/>
    <property type="evidence" value="ECO:0007669"/>
    <property type="project" value="UniProtKB-SubCell"/>
</dbReference>
<dbReference type="EMBL" id="KQ474081">
    <property type="protein sequence ID" value="KPV73989.1"/>
    <property type="molecule type" value="Genomic_DNA"/>
</dbReference>
<evidence type="ECO:0000256" key="5">
    <source>
        <dbReference type="ARBA" id="ARBA00023136"/>
    </source>
</evidence>
<accession>A0A0N8Q031</accession>
<evidence type="ECO:0000256" key="1">
    <source>
        <dbReference type="ARBA" id="ARBA00004273"/>
    </source>
</evidence>
<dbReference type="OrthoDB" id="5947505at2759"/>
<dbReference type="SUPFAM" id="SSF81411">
    <property type="entry name" value="Mitochondrial cytochrome c oxidase subunit VIa"/>
    <property type="match status" value="1"/>
</dbReference>
<keyword evidence="2" id="KW-0999">Mitochondrion inner membrane</keyword>
<dbReference type="GO" id="GO:0006123">
    <property type="term" value="P:mitochondrial electron transport, cytochrome c to oxygen"/>
    <property type="evidence" value="ECO:0007669"/>
    <property type="project" value="TreeGrafter"/>
</dbReference>
<evidence type="ECO:0000256" key="3">
    <source>
        <dbReference type="ARBA" id="ARBA00022946"/>
    </source>
</evidence>
<protein>
    <recommendedName>
        <fullName evidence="9">Mitochondrial cytochrome c oxidase subunit VIa</fullName>
    </recommendedName>
</protein>
<comment type="subcellular location">
    <subcellularLocation>
        <location evidence="1">Mitochondrion inner membrane</location>
    </subcellularLocation>
</comment>
<dbReference type="PANTHER" id="PTHR11504">
    <property type="entry name" value="CYTOCHROME C OXIDASE POLYPEPTIDE VIA"/>
    <property type="match status" value="1"/>
</dbReference>
<dbReference type="STRING" id="578459.A0A0N8Q031"/>
<name>A0A0N8Q031_RHOGW</name>
<sequence>MFAAFRNIAARSARRAYSTAAPAGASANEFEAGRQAIADHAKHSAELWRKITYYVAFPSIIIGLLNAKALADEHEKHLEHIKEDNGGELPERIVYPCASRLFTSLRHFNKREKDFPWGPNTPFFNPHVNIAVE</sequence>